<dbReference type="InterPro" id="IPR001173">
    <property type="entry name" value="Glyco_trans_2-like"/>
</dbReference>
<name>A0A5N6RZK1_9BIFI</name>
<accession>A0A5N6RZK1</accession>
<evidence type="ECO:0000259" key="3">
    <source>
        <dbReference type="Pfam" id="PF00535"/>
    </source>
</evidence>
<keyword evidence="1" id="KW-0328">Glycosyltransferase</keyword>
<dbReference type="CDD" id="cd00761">
    <property type="entry name" value="Glyco_tranf_GTA_type"/>
    <property type="match status" value="1"/>
</dbReference>
<proteinExistence type="predicted"/>
<dbReference type="Pfam" id="PF00535">
    <property type="entry name" value="Glycos_transf_2"/>
    <property type="match status" value="1"/>
</dbReference>
<gene>
    <name evidence="4" type="ORF">DDE84_08070</name>
</gene>
<evidence type="ECO:0000256" key="2">
    <source>
        <dbReference type="ARBA" id="ARBA00022679"/>
    </source>
</evidence>
<dbReference type="RefSeq" id="WP_152581196.1">
    <property type="nucleotide sequence ID" value="NZ_QDAG01000008.1"/>
</dbReference>
<dbReference type="GeneID" id="78127636"/>
<feature type="domain" description="Glycosyltransferase 2-like" evidence="3">
    <location>
        <begin position="5"/>
        <end position="152"/>
    </location>
</feature>
<dbReference type="SUPFAM" id="SSF53448">
    <property type="entry name" value="Nucleotide-diphospho-sugar transferases"/>
    <property type="match status" value="1"/>
</dbReference>
<evidence type="ECO:0000313" key="4">
    <source>
        <dbReference type="EMBL" id="KAE8127434.1"/>
    </source>
</evidence>
<dbReference type="EMBL" id="QDAG01000008">
    <property type="protein sequence ID" value="KAE8127434.1"/>
    <property type="molecule type" value="Genomic_DNA"/>
</dbReference>
<dbReference type="PANTHER" id="PTHR22916">
    <property type="entry name" value="GLYCOSYLTRANSFERASE"/>
    <property type="match status" value="1"/>
</dbReference>
<keyword evidence="2 4" id="KW-0808">Transferase</keyword>
<keyword evidence="5" id="KW-1185">Reference proteome</keyword>
<dbReference type="Gene3D" id="3.90.550.10">
    <property type="entry name" value="Spore Coat Polysaccharide Biosynthesis Protein SpsA, Chain A"/>
    <property type="match status" value="1"/>
</dbReference>
<dbReference type="OrthoDB" id="3171021at2"/>
<dbReference type="InterPro" id="IPR029044">
    <property type="entry name" value="Nucleotide-diphossugar_trans"/>
</dbReference>
<evidence type="ECO:0000256" key="1">
    <source>
        <dbReference type="ARBA" id="ARBA00022676"/>
    </source>
</evidence>
<reference evidence="4 5" key="1">
    <citation type="submission" date="2018-04" db="EMBL/GenBank/DDBJ databases">
        <authorList>
            <person name="Eckel V.P."/>
            <person name="Vogel R.F."/>
        </authorList>
    </citation>
    <scope>NUCLEOTIDE SEQUENCE [LARGE SCALE GENOMIC DNA]</scope>
    <source>
        <strain evidence="5">TMW 2.1764</strain>
    </source>
</reference>
<dbReference type="Proteomes" id="UP000325415">
    <property type="component" value="Unassembled WGS sequence"/>
</dbReference>
<dbReference type="AlphaFoldDB" id="A0A5N6RZK1"/>
<comment type="caution">
    <text evidence="4">The sequence shown here is derived from an EMBL/GenBank/DDBJ whole genome shotgun (WGS) entry which is preliminary data.</text>
</comment>
<sequence>MHTVSVVVPVYNVEDYINACIDSLLTQDYANTEIILVDDGSTDASGKICDDYAQNNPSIIALHKSNGGLSSARNYGMDHATGDYALFVDSDDIIAPNTLSSCMKAVLQSGAETDCVVFTYVLIDEEGKKLGTDAEADTFPRNVCVSGNEALTYLLEDRIQNFAWRMLFSIEMWQNSGIRFPLNRLFEDVLTTYKFFMHSGKVTFLDERLYGYRQRAQSILHNITARTAESYREAFIERSNTIEKVLPKLHGLCEAQRYKAFYRVAMFTLTSTQQSVLEVRDKSISYLKKNRPSASTLEIFNRKQRITLSLLRRMPVKSIAKTIALAKKVQLAISSR</sequence>
<dbReference type="GO" id="GO:0016757">
    <property type="term" value="F:glycosyltransferase activity"/>
    <property type="evidence" value="ECO:0007669"/>
    <property type="project" value="UniProtKB-KW"/>
</dbReference>
<dbReference type="PANTHER" id="PTHR22916:SF51">
    <property type="entry name" value="GLYCOSYLTRANSFERASE EPSH-RELATED"/>
    <property type="match status" value="1"/>
</dbReference>
<evidence type="ECO:0000313" key="5">
    <source>
        <dbReference type="Proteomes" id="UP000325415"/>
    </source>
</evidence>
<organism evidence="4 5">
    <name type="scientific">Bifidobacterium tibiigranuli</name>
    <dbReference type="NCBI Taxonomy" id="2172043"/>
    <lineage>
        <taxon>Bacteria</taxon>
        <taxon>Bacillati</taxon>
        <taxon>Actinomycetota</taxon>
        <taxon>Actinomycetes</taxon>
        <taxon>Bifidobacteriales</taxon>
        <taxon>Bifidobacteriaceae</taxon>
        <taxon>Bifidobacterium</taxon>
    </lineage>
</organism>
<protein>
    <submittedName>
        <fullName evidence="4">Glycosyltransferase family 2 protein</fullName>
    </submittedName>
</protein>